<keyword evidence="6" id="KW-0862">Zinc</keyword>
<feature type="region of interest" description="Disordered" evidence="10">
    <location>
        <begin position="446"/>
        <end position="474"/>
    </location>
</feature>
<dbReference type="SUPFAM" id="SSF100879">
    <property type="entry name" value="Lesion bypass DNA polymerase (Y-family), little finger domain"/>
    <property type="match status" value="1"/>
</dbReference>
<evidence type="ECO:0000256" key="10">
    <source>
        <dbReference type="SAM" id="MobiDB-lite"/>
    </source>
</evidence>
<dbReference type="FunFam" id="3.40.1170.60:FF:000008">
    <property type="entry name" value="DNA polymerase eta subunit"/>
    <property type="match status" value="1"/>
</dbReference>
<keyword evidence="7" id="KW-0234">DNA repair</keyword>
<keyword evidence="13" id="KW-1185">Reference proteome</keyword>
<keyword evidence="4" id="KW-0227">DNA damage</keyword>
<dbReference type="Pfam" id="PF11799">
    <property type="entry name" value="IMS_C"/>
    <property type="match status" value="1"/>
</dbReference>
<keyword evidence="2" id="KW-0808">Transferase</keyword>
<feature type="compositionally biased region" description="Low complexity" evidence="10">
    <location>
        <begin position="554"/>
        <end position="564"/>
    </location>
</feature>
<dbReference type="Gene3D" id="1.10.150.20">
    <property type="entry name" value="5' to 3' exonuclease, C-terminal subdomain"/>
    <property type="match status" value="1"/>
</dbReference>
<dbReference type="InterPro" id="IPR017961">
    <property type="entry name" value="DNA_pol_Y-fam_little_finger"/>
</dbReference>
<proteinExistence type="predicted"/>
<keyword evidence="8" id="KW-0539">Nucleus</keyword>
<feature type="compositionally biased region" description="Polar residues" evidence="10">
    <location>
        <begin position="838"/>
        <end position="862"/>
    </location>
</feature>
<dbReference type="PANTHER" id="PTHR45873:SF1">
    <property type="entry name" value="DNA POLYMERASE ETA"/>
    <property type="match status" value="1"/>
</dbReference>
<dbReference type="GO" id="GO:0005657">
    <property type="term" value="C:replication fork"/>
    <property type="evidence" value="ECO:0007669"/>
    <property type="project" value="UniProtKB-ARBA"/>
</dbReference>
<gene>
    <name evidence="12" type="ORF">WJX74_004364</name>
</gene>
<dbReference type="InterPro" id="IPR001126">
    <property type="entry name" value="UmuC"/>
</dbReference>
<dbReference type="InterPro" id="IPR043502">
    <property type="entry name" value="DNA/RNA_pol_sf"/>
</dbReference>
<keyword evidence="5" id="KW-0863">Zinc-finger</keyword>
<reference evidence="12 13" key="1">
    <citation type="journal article" date="2024" name="Nat. Commun.">
        <title>Phylogenomics reveals the evolutionary origins of lichenization in chlorophyte algae.</title>
        <authorList>
            <person name="Puginier C."/>
            <person name="Libourel C."/>
            <person name="Otte J."/>
            <person name="Skaloud P."/>
            <person name="Haon M."/>
            <person name="Grisel S."/>
            <person name="Petersen M."/>
            <person name="Berrin J.G."/>
            <person name="Delaux P.M."/>
            <person name="Dal Grande F."/>
            <person name="Keller J."/>
        </authorList>
    </citation>
    <scope>NUCLEOTIDE SEQUENCE [LARGE SCALE GENOMIC DNA]</scope>
    <source>
        <strain evidence="12 13">SAG 2145</strain>
    </source>
</reference>
<evidence type="ECO:0000256" key="3">
    <source>
        <dbReference type="ARBA" id="ARBA00022723"/>
    </source>
</evidence>
<dbReference type="GO" id="GO:0003887">
    <property type="term" value="F:DNA-directed DNA polymerase activity"/>
    <property type="evidence" value="ECO:0007669"/>
    <property type="project" value="TreeGrafter"/>
</dbReference>
<dbReference type="Gene3D" id="3.30.70.270">
    <property type="match status" value="2"/>
</dbReference>
<evidence type="ECO:0000256" key="2">
    <source>
        <dbReference type="ARBA" id="ARBA00022679"/>
    </source>
</evidence>
<dbReference type="GO" id="GO:0009314">
    <property type="term" value="P:response to radiation"/>
    <property type="evidence" value="ECO:0007669"/>
    <property type="project" value="TreeGrafter"/>
</dbReference>
<dbReference type="Gene3D" id="3.40.1170.60">
    <property type="match status" value="1"/>
</dbReference>
<evidence type="ECO:0000256" key="4">
    <source>
        <dbReference type="ARBA" id="ARBA00022763"/>
    </source>
</evidence>
<feature type="compositionally biased region" description="Basic and acidic residues" evidence="10">
    <location>
        <begin position="672"/>
        <end position="682"/>
    </location>
</feature>
<dbReference type="Proteomes" id="UP001438707">
    <property type="component" value="Unassembled WGS sequence"/>
</dbReference>
<feature type="region of interest" description="Disordered" evidence="10">
    <location>
        <begin position="488"/>
        <end position="713"/>
    </location>
</feature>
<evidence type="ECO:0000256" key="9">
    <source>
        <dbReference type="ARBA" id="ARBA00044975"/>
    </source>
</evidence>
<evidence type="ECO:0000256" key="5">
    <source>
        <dbReference type="ARBA" id="ARBA00022771"/>
    </source>
</evidence>
<feature type="compositionally biased region" description="Polar residues" evidence="10">
    <location>
        <begin position="608"/>
        <end position="617"/>
    </location>
</feature>
<evidence type="ECO:0000256" key="6">
    <source>
        <dbReference type="ARBA" id="ARBA00022833"/>
    </source>
</evidence>
<dbReference type="InterPro" id="IPR052230">
    <property type="entry name" value="DNA_polymerase_eta"/>
</dbReference>
<feature type="compositionally biased region" description="Polar residues" evidence="10">
    <location>
        <begin position="529"/>
        <end position="538"/>
    </location>
</feature>
<dbReference type="PANTHER" id="PTHR45873">
    <property type="entry name" value="DNA POLYMERASE ETA"/>
    <property type="match status" value="1"/>
</dbReference>
<dbReference type="GO" id="GO:0070987">
    <property type="term" value="P:error-free translesion synthesis"/>
    <property type="evidence" value="ECO:0007669"/>
    <property type="project" value="UniProtKB-ARBA"/>
</dbReference>
<protein>
    <recommendedName>
        <fullName evidence="9">DNA polymerase eta</fullName>
    </recommendedName>
</protein>
<dbReference type="GO" id="GO:0051276">
    <property type="term" value="P:chromosome organization"/>
    <property type="evidence" value="ECO:0007669"/>
    <property type="project" value="UniProtKB-ARBA"/>
</dbReference>
<dbReference type="EMBL" id="JALJOS010000015">
    <property type="protein sequence ID" value="KAK9830730.1"/>
    <property type="molecule type" value="Genomic_DNA"/>
</dbReference>
<dbReference type="AlphaFoldDB" id="A0AAW1R9Q8"/>
<evidence type="ECO:0000256" key="8">
    <source>
        <dbReference type="ARBA" id="ARBA00023242"/>
    </source>
</evidence>
<dbReference type="GO" id="GO:0006281">
    <property type="term" value="P:DNA repair"/>
    <property type="evidence" value="ECO:0007669"/>
    <property type="project" value="UniProtKB-KW"/>
</dbReference>
<comment type="subcellular location">
    <subcellularLocation>
        <location evidence="1">Nucleus</location>
    </subcellularLocation>
</comment>
<evidence type="ECO:0000256" key="1">
    <source>
        <dbReference type="ARBA" id="ARBA00004123"/>
    </source>
</evidence>
<dbReference type="GO" id="GO:0008270">
    <property type="term" value="F:zinc ion binding"/>
    <property type="evidence" value="ECO:0007669"/>
    <property type="project" value="UniProtKB-KW"/>
</dbReference>
<dbReference type="Pfam" id="PF00817">
    <property type="entry name" value="IMS"/>
    <property type="match status" value="1"/>
</dbReference>
<feature type="compositionally biased region" description="Low complexity" evidence="10">
    <location>
        <begin position="697"/>
        <end position="706"/>
    </location>
</feature>
<sequence length="884" mass="94159">MAAARVILHIDLDCFYCQVEQKRLGIPASVPCAVQQWEGLIAVNYAARAAGITRHMRVKEARQHCPDLKTVHVQTLGGSDGNGEEFGPANRDKATEKACLERYRRASVEIIGLLHRSASKAVIEKASIDEVYIDVTALVDEELQERAAAEGGGPRRPGLRDGTEGLHGFAWGSVVVGGPLDEGSEVDQRLACGAAIACRLRGAVREQLGFTCSAGIAGNKLLAKIASAMNKPNQQTLVPSRAVPSLMSDLPLKKLRNFGGKLGQELEALGCTTAGEVARHPRAVLEARFGMQRTAWMLQAVNGISDEPVQVKEKVKSMLAAKSFDAATSDVAAIKRWFRVLGEELCDRMLNDYAEHHRHPRTLSLSYRGGGNGGYATDRSKAGPMPRFGKDSPSIEAIADAAMALFQKATETLPCTRLALSAHDFAPAALTEQQGAITRFFAGPAASAPGPSVSPLPSTPAPSSSPSASRAQNQPGRAAFDKLFKGVRKSSLRQTSTEQPSGSGAAHASSMFQDQLQVRASPPDEAACGSSSDATGQQPHLAGAAHCMQSSFAQQQQPTDSSRQQEPKAGLQPHACPMGGVSAQACVTHPTGSSGADSECAEAGSAHKNASSPTQPGEGSHPGGVTKAAATRDSKPQACHQLQAETCHGQQSAAAQPVHVSEQPQCNHHHASSSERVHDSGELSRGPSDASASDPRQQQQQQQQQQHSEWPQQHLHGLHLAPSAARAGSGPEGEAELLAVQHPAGMPKTKASMGSEVRPATPMQLHVVSNPGNMHGKHIQPADICLDGVDIERQRRILQDIRVQQAFAARGSDHPDEQQASDILTPQPLHQKRDQQELQRQMKSTSTTDRSGTKATHPNMSSKRPRLELSKTQPKLTSLFGRLK</sequence>
<dbReference type="GO" id="GO:0003684">
    <property type="term" value="F:damaged DNA binding"/>
    <property type="evidence" value="ECO:0007669"/>
    <property type="project" value="InterPro"/>
</dbReference>
<comment type="caution">
    <text evidence="12">The sequence shown here is derived from an EMBL/GenBank/DDBJ whole genome shotgun (WGS) entry which is preliminary data.</text>
</comment>
<dbReference type="SUPFAM" id="SSF56672">
    <property type="entry name" value="DNA/RNA polymerases"/>
    <property type="match status" value="1"/>
</dbReference>
<name>A0AAW1R9Q8_9CHLO</name>
<dbReference type="GO" id="GO:0042276">
    <property type="term" value="P:error-prone translesion synthesis"/>
    <property type="evidence" value="ECO:0007669"/>
    <property type="project" value="TreeGrafter"/>
</dbReference>
<evidence type="ECO:0000256" key="7">
    <source>
        <dbReference type="ARBA" id="ARBA00023204"/>
    </source>
</evidence>
<feature type="compositionally biased region" description="Polar residues" evidence="10">
    <location>
        <begin position="492"/>
        <end position="502"/>
    </location>
</feature>
<keyword evidence="3" id="KW-0479">Metal-binding</keyword>
<evidence type="ECO:0000313" key="12">
    <source>
        <dbReference type="EMBL" id="KAK9830730.1"/>
    </source>
</evidence>
<evidence type="ECO:0000259" key="11">
    <source>
        <dbReference type="PROSITE" id="PS50173"/>
    </source>
</evidence>
<dbReference type="PROSITE" id="PS50173">
    <property type="entry name" value="UMUC"/>
    <property type="match status" value="1"/>
</dbReference>
<feature type="domain" description="UmuC" evidence="11">
    <location>
        <begin position="7"/>
        <end position="259"/>
    </location>
</feature>
<dbReference type="Pfam" id="PF21704">
    <property type="entry name" value="POLH-Rev1_HhH"/>
    <property type="match status" value="1"/>
</dbReference>
<dbReference type="GO" id="GO:0005634">
    <property type="term" value="C:nucleus"/>
    <property type="evidence" value="ECO:0007669"/>
    <property type="project" value="UniProtKB-SubCell"/>
</dbReference>
<dbReference type="Gene3D" id="3.30.1490.100">
    <property type="entry name" value="DNA polymerase, Y-family, little finger domain"/>
    <property type="match status" value="1"/>
</dbReference>
<feature type="region of interest" description="Disordered" evidence="10">
    <location>
        <begin position="808"/>
        <end position="884"/>
    </location>
</feature>
<dbReference type="InterPro" id="IPR043128">
    <property type="entry name" value="Rev_trsase/Diguanyl_cyclase"/>
</dbReference>
<dbReference type="GO" id="GO:0035861">
    <property type="term" value="C:site of double-strand break"/>
    <property type="evidence" value="ECO:0007669"/>
    <property type="project" value="TreeGrafter"/>
</dbReference>
<dbReference type="InterPro" id="IPR036775">
    <property type="entry name" value="DNA_pol_Y-fam_lit_finger_sf"/>
</dbReference>
<evidence type="ECO:0000313" key="13">
    <source>
        <dbReference type="Proteomes" id="UP001438707"/>
    </source>
</evidence>
<organism evidence="12 13">
    <name type="scientific">Apatococcus lobatus</name>
    <dbReference type="NCBI Taxonomy" id="904363"/>
    <lineage>
        <taxon>Eukaryota</taxon>
        <taxon>Viridiplantae</taxon>
        <taxon>Chlorophyta</taxon>
        <taxon>core chlorophytes</taxon>
        <taxon>Trebouxiophyceae</taxon>
        <taxon>Chlorellales</taxon>
        <taxon>Chlorellaceae</taxon>
        <taxon>Apatococcus</taxon>
    </lineage>
</organism>
<accession>A0AAW1R9Q8</accession>